<name>A9KLI4_LACP7</name>
<evidence type="ECO:0000313" key="10">
    <source>
        <dbReference type="EMBL" id="ABX41313.1"/>
    </source>
</evidence>
<dbReference type="AlphaFoldDB" id="A9KLI4"/>
<keyword evidence="2 7" id="KW-0813">Transport</keyword>
<dbReference type="KEGG" id="cpy:Cphy_0929"/>
<feature type="transmembrane region" description="Helical" evidence="7">
    <location>
        <begin position="106"/>
        <end position="127"/>
    </location>
</feature>
<keyword evidence="11" id="KW-1185">Reference proteome</keyword>
<dbReference type="InterPro" id="IPR000515">
    <property type="entry name" value="MetI-like"/>
</dbReference>
<feature type="compositionally biased region" description="Basic and acidic residues" evidence="8">
    <location>
        <begin position="1"/>
        <end position="22"/>
    </location>
</feature>
<dbReference type="InterPro" id="IPR050809">
    <property type="entry name" value="UgpAE/MalFG_permease"/>
</dbReference>
<comment type="similarity">
    <text evidence="7">Belongs to the binding-protein-dependent transport system permease family.</text>
</comment>
<dbReference type="HOGENOM" id="CLU_016047_0_1_9"/>
<keyword evidence="3" id="KW-1003">Cell membrane</keyword>
<dbReference type="PROSITE" id="PS50928">
    <property type="entry name" value="ABC_TM1"/>
    <property type="match status" value="1"/>
</dbReference>
<feature type="transmembrane region" description="Helical" evidence="7">
    <location>
        <begin position="148"/>
        <end position="173"/>
    </location>
</feature>
<dbReference type="PANTHER" id="PTHR43227:SF11">
    <property type="entry name" value="BLL4140 PROTEIN"/>
    <property type="match status" value="1"/>
</dbReference>
<gene>
    <name evidence="10" type="ordered locus">Cphy_0929</name>
</gene>
<dbReference type="GO" id="GO:0055085">
    <property type="term" value="P:transmembrane transport"/>
    <property type="evidence" value="ECO:0007669"/>
    <property type="project" value="InterPro"/>
</dbReference>
<feature type="transmembrane region" description="Helical" evidence="7">
    <location>
        <begin position="296"/>
        <end position="320"/>
    </location>
</feature>
<feature type="region of interest" description="Disordered" evidence="8">
    <location>
        <begin position="1"/>
        <end position="23"/>
    </location>
</feature>
<feature type="transmembrane region" description="Helical" evidence="7">
    <location>
        <begin position="236"/>
        <end position="260"/>
    </location>
</feature>
<accession>A9KLI4</accession>
<evidence type="ECO:0000256" key="7">
    <source>
        <dbReference type="RuleBase" id="RU363032"/>
    </source>
</evidence>
<evidence type="ECO:0000313" key="11">
    <source>
        <dbReference type="Proteomes" id="UP000000370"/>
    </source>
</evidence>
<dbReference type="Gene3D" id="1.10.3720.10">
    <property type="entry name" value="MetI-like"/>
    <property type="match status" value="1"/>
</dbReference>
<dbReference type="CDD" id="cd06261">
    <property type="entry name" value="TM_PBP2"/>
    <property type="match status" value="1"/>
</dbReference>
<dbReference type="Proteomes" id="UP000000370">
    <property type="component" value="Chromosome"/>
</dbReference>
<dbReference type="eggNOG" id="COG4209">
    <property type="taxonomic scope" value="Bacteria"/>
</dbReference>
<evidence type="ECO:0000259" key="9">
    <source>
        <dbReference type="PROSITE" id="PS50928"/>
    </source>
</evidence>
<evidence type="ECO:0000256" key="6">
    <source>
        <dbReference type="ARBA" id="ARBA00023136"/>
    </source>
</evidence>
<dbReference type="GO" id="GO:0005886">
    <property type="term" value="C:plasma membrane"/>
    <property type="evidence" value="ECO:0007669"/>
    <property type="project" value="UniProtKB-SubCell"/>
</dbReference>
<dbReference type="STRING" id="357809.Cphy_0929"/>
<dbReference type="PANTHER" id="PTHR43227">
    <property type="entry name" value="BLL4140 PROTEIN"/>
    <property type="match status" value="1"/>
</dbReference>
<keyword evidence="5 7" id="KW-1133">Transmembrane helix</keyword>
<dbReference type="EMBL" id="CP000885">
    <property type="protein sequence ID" value="ABX41313.1"/>
    <property type="molecule type" value="Genomic_DNA"/>
</dbReference>
<evidence type="ECO:0000256" key="1">
    <source>
        <dbReference type="ARBA" id="ARBA00004651"/>
    </source>
</evidence>
<feature type="transmembrane region" description="Helical" evidence="7">
    <location>
        <begin position="42"/>
        <end position="69"/>
    </location>
</feature>
<evidence type="ECO:0000256" key="3">
    <source>
        <dbReference type="ARBA" id="ARBA00022475"/>
    </source>
</evidence>
<sequence length="330" mass="37756">MAEQTRKEEPEMSKVKSMEKMERKKRKKKDISILQQYYKCRYLFFLLIPTIVYFVIFHYVPMYGVIIAFKEFYPLKGIMGSEWIGLANFKKLFTGVYFLPVLRNTLIISFAKLIVGFPMPIILSILLNEVRCKWFKKGVQTIAYLPHFIGWVLLAGIVQQVLSPSTGMVNYLIQQFGGEPIFFMGSKAWFRPIVVLSSIWRNCGWQSVIFMAAIMGIDSQLYEAADLDGAGRLQKIMHVTLPCIIPTIIIMFIFAIGGVMNDDFDQIYNMLNARVMSVGDVIGTYTYRVGLQQMDYGYATAVGLFKNVIALILITTSNFFSRKLSGSSLW</sequence>
<dbReference type="Pfam" id="PF00528">
    <property type="entry name" value="BPD_transp_1"/>
    <property type="match status" value="1"/>
</dbReference>
<evidence type="ECO:0000256" key="4">
    <source>
        <dbReference type="ARBA" id="ARBA00022692"/>
    </source>
</evidence>
<protein>
    <submittedName>
        <fullName evidence="10">Binding-protein-dependent transport systems inner membrane component</fullName>
    </submittedName>
</protein>
<evidence type="ECO:0000256" key="2">
    <source>
        <dbReference type="ARBA" id="ARBA00022448"/>
    </source>
</evidence>
<feature type="domain" description="ABC transmembrane type-1" evidence="9">
    <location>
        <begin position="102"/>
        <end position="317"/>
    </location>
</feature>
<evidence type="ECO:0000256" key="8">
    <source>
        <dbReference type="SAM" id="MobiDB-lite"/>
    </source>
</evidence>
<organism evidence="10 11">
    <name type="scientific">Lachnoclostridium phytofermentans (strain ATCC 700394 / DSM 18823 / ISDg)</name>
    <name type="common">Clostridium phytofermentans</name>
    <dbReference type="NCBI Taxonomy" id="357809"/>
    <lineage>
        <taxon>Bacteria</taxon>
        <taxon>Bacillati</taxon>
        <taxon>Bacillota</taxon>
        <taxon>Clostridia</taxon>
        <taxon>Lachnospirales</taxon>
        <taxon>Lachnospiraceae</taxon>
    </lineage>
</organism>
<dbReference type="InterPro" id="IPR035906">
    <property type="entry name" value="MetI-like_sf"/>
</dbReference>
<keyword evidence="4 7" id="KW-0812">Transmembrane</keyword>
<reference evidence="11" key="1">
    <citation type="submission" date="2007-11" db="EMBL/GenBank/DDBJ databases">
        <title>Complete genome sequence of Clostridium phytofermentans ISDg.</title>
        <authorList>
            <person name="Leschine S.B."/>
            <person name="Warnick T.A."/>
            <person name="Blanchard J.L."/>
            <person name="Schnell D.J."/>
            <person name="Petit E.L."/>
            <person name="LaTouf W.G."/>
            <person name="Copeland A."/>
            <person name="Lucas S."/>
            <person name="Lapidus A."/>
            <person name="Barry K."/>
            <person name="Glavina del Rio T."/>
            <person name="Dalin E."/>
            <person name="Tice H."/>
            <person name="Pitluck S."/>
            <person name="Kiss H."/>
            <person name="Brettin T."/>
            <person name="Bruce D."/>
            <person name="Detter J.C."/>
            <person name="Han C."/>
            <person name="Kuske C."/>
            <person name="Schmutz J."/>
            <person name="Larimer F."/>
            <person name="Land M."/>
            <person name="Hauser L."/>
            <person name="Kyrpides N."/>
            <person name="Kim E.A."/>
            <person name="Richardson P."/>
        </authorList>
    </citation>
    <scope>NUCLEOTIDE SEQUENCE [LARGE SCALE GENOMIC DNA]</scope>
    <source>
        <strain evidence="11">ATCC 700394 / DSM 18823 / ISDg</strain>
    </source>
</reference>
<proteinExistence type="inferred from homology"/>
<evidence type="ECO:0000256" key="5">
    <source>
        <dbReference type="ARBA" id="ARBA00022989"/>
    </source>
</evidence>
<comment type="subcellular location">
    <subcellularLocation>
        <location evidence="1 7">Cell membrane</location>
        <topology evidence="1 7">Multi-pass membrane protein</topology>
    </subcellularLocation>
</comment>
<keyword evidence="6 7" id="KW-0472">Membrane</keyword>
<dbReference type="SUPFAM" id="SSF161098">
    <property type="entry name" value="MetI-like"/>
    <property type="match status" value="1"/>
</dbReference>